<accession>A0ACB7GLX7</accession>
<gene>
    <name evidence="1" type="ORF">MANES_13G140497v8</name>
</gene>
<dbReference type="Proteomes" id="UP000091857">
    <property type="component" value="Chromosome 13"/>
</dbReference>
<comment type="caution">
    <text evidence="1">The sequence shown here is derived from an EMBL/GenBank/DDBJ whole genome shotgun (WGS) entry which is preliminary data.</text>
</comment>
<dbReference type="EMBL" id="CM004399">
    <property type="protein sequence ID" value="KAG8641344.1"/>
    <property type="molecule type" value="Genomic_DNA"/>
</dbReference>
<organism evidence="1 2">
    <name type="scientific">Manihot esculenta</name>
    <name type="common">Cassava</name>
    <name type="synonym">Jatropha manihot</name>
    <dbReference type="NCBI Taxonomy" id="3983"/>
    <lineage>
        <taxon>Eukaryota</taxon>
        <taxon>Viridiplantae</taxon>
        <taxon>Streptophyta</taxon>
        <taxon>Embryophyta</taxon>
        <taxon>Tracheophyta</taxon>
        <taxon>Spermatophyta</taxon>
        <taxon>Magnoliopsida</taxon>
        <taxon>eudicotyledons</taxon>
        <taxon>Gunneridae</taxon>
        <taxon>Pentapetalae</taxon>
        <taxon>rosids</taxon>
        <taxon>fabids</taxon>
        <taxon>Malpighiales</taxon>
        <taxon>Euphorbiaceae</taxon>
        <taxon>Crotonoideae</taxon>
        <taxon>Manihoteae</taxon>
        <taxon>Manihot</taxon>
    </lineage>
</organism>
<reference evidence="2" key="1">
    <citation type="journal article" date="2016" name="Nat. Biotechnol.">
        <title>Sequencing wild and cultivated cassava and related species reveals extensive interspecific hybridization and genetic diversity.</title>
        <authorList>
            <person name="Bredeson J.V."/>
            <person name="Lyons J.B."/>
            <person name="Prochnik S.E."/>
            <person name="Wu G.A."/>
            <person name="Ha C.M."/>
            <person name="Edsinger-Gonzales E."/>
            <person name="Grimwood J."/>
            <person name="Schmutz J."/>
            <person name="Rabbi I.Y."/>
            <person name="Egesi C."/>
            <person name="Nauluvula P."/>
            <person name="Lebot V."/>
            <person name="Ndunguru J."/>
            <person name="Mkamilo G."/>
            <person name="Bart R.S."/>
            <person name="Setter T.L."/>
            <person name="Gleadow R.M."/>
            <person name="Kulakow P."/>
            <person name="Ferguson M.E."/>
            <person name="Rounsley S."/>
            <person name="Rokhsar D.S."/>
        </authorList>
    </citation>
    <scope>NUCLEOTIDE SEQUENCE [LARGE SCALE GENOMIC DNA]</scope>
    <source>
        <strain evidence="2">cv. AM560-2</strain>
    </source>
</reference>
<evidence type="ECO:0000313" key="1">
    <source>
        <dbReference type="EMBL" id="KAG8641344.1"/>
    </source>
</evidence>
<name>A0ACB7GLX7_MANES</name>
<keyword evidence="2" id="KW-1185">Reference proteome</keyword>
<sequence length="363" mass="40772">MMELVGGETVDELLEAQTHIWNNTFHIFKSMALKCAVQLGIPDAVNSHGKAMTLSELVAALPVHPTKTHHFYRLMRLLVHMGFFTLQKTADQEGYLLTPASRLLLKDNPLSTSSFVLIALDQVLLETYNCMSTWFQKDEPNPFVTVFGEPLWEYASHEARVNNLFNGAMANDSSLIGKAVVVKCKEVFQGLNSLVDVAGGTGNMTKAISDAFPDLKCTVLDLPHVVTDLEGNKNLNFLAGDMFKAVPPADAILLKWILHDWPDEECVKILKNCKETIRKNKNEEQTGKVIIIDMVMGNQTWNSTKDDDNITEAQLLFDMEMMCSVIGKERNEKEWAKLFFDSGFSNYKINYVLGSRALIEVYP</sequence>
<evidence type="ECO:0000313" key="2">
    <source>
        <dbReference type="Proteomes" id="UP000091857"/>
    </source>
</evidence>
<proteinExistence type="predicted"/>
<protein>
    <submittedName>
        <fullName evidence="1">Uncharacterized protein</fullName>
    </submittedName>
</protein>